<evidence type="ECO:0000259" key="6">
    <source>
        <dbReference type="Pfam" id="PF04542"/>
    </source>
</evidence>
<dbReference type="AlphaFoldDB" id="A0A3S0KAK2"/>
<protein>
    <submittedName>
        <fullName evidence="8">Sigma-70 family RNA polymerase sigma factor</fullName>
    </submittedName>
</protein>
<reference evidence="8 9" key="1">
    <citation type="submission" date="2018-12" db="EMBL/GenBank/DDBJ databases">
        <authorList>
            <person name="Yu L."/>
        </authorList>
    </citation>
    <scope>NUCLEOTIDE SEQUENCE [LARGE SCALE GENOMIC DNA]</scope>
    <source>
        <strain evidence="8 9">HAW-EB2</strain>
    </source>
</reference>
<feature type="domain" description="RNA polymerase sigma-70 region 2" evidence="6">
    <location>
        <begin position="24"/>
        <end position="86"/>
    </location>
</feature>
<dbReference type="InterPro" id="IPR036388">
    <property type="entry name" value="WH-like_DNA-bd_sf"/>
</dbReference>
<feature type="domain" description="RNA polymerase sigma factor 70 region 4 type 2" evidence="7">
    <location>
        <begin position="115"/>
        <end position="166"/>
    </location>
</feature>
<gene>
    <name evidence="8" type="ORF">EKG38_09940</name>
</gene>
<proteinExistence type="inferred from homology"/>
<dbReference type="GO" id="GO:0016987">
    <property type="term" value="F:sigma factor activity"/>
    <property type="evidence" value="ECO:0007669"/>
    <property type="project" value="UniProtKB-KW"/>
</dbReference>
<dbReference type="PANTHER" id="PTHR43133">
    <property type="entry name" value="RNA POLYMERASE ECF-TYPE SIGMA FACTO"/>
    <property type="match status" value="1"/>
</dbReference>
<comment type="caution">
    <text evidence="8">The sequence shown here is derived from an EMBL/GenBank/DDBJ whole genome shotgun (WGS) entry which is preliminary data.</text>
</comment>
<dbReference type="NCBIfam" id="TIGR02937">
    <property type="entry name" value="sigma70-ECF"/>
    <property type="match status" value="1"/>
</dbReference>
<dbReference type="Proteomes" id="UP000267448">
    <property type="component" value="Unassembled WGS sequence"/>
</dbReference>
<evidence type="ECO:0000256" key="1">
    <source>
        <dbReference type="ARBA" id="ARBA00010641"/>
    </source>
</evidence>
<dbReference type="RefSeq" id="WP_126520094.1">
    <property type="nucleotide sequence ID" value="NZ_RXNU01000004.1"/>
</dbReference>
<evidence type="ECO:0000256" key="5">
    <source>
        <dbReference type="ARBA" id="ARBA00023163"/>
    </source>
</evidence>
<evidence type="ECO:0000259" key="7">
    <source>
        <dbReference type="Pfam" id="PF08281"/>
    </source>
</evidence>
<dbReference type="InterPro" id="IPR039425">
    <property type="entry name" value="RNA_pol_sigma-70-like"/>
</dbReference>
<dbReference type="OrthoDB" id="9797134at2"/>
<keyword evidence="5" id="KW-0804">Transcription</keyword>
<dbReference type="Gene3D" id="1.10.10.10">
    <property type="entry name" value="Winged helix-like DNA-binding domain superfamily/Winged helix DNA-binding domain"/>
    <property type="match status" value="1"/>
</dbReference>
<keyword evidence="9" id="KW-1185">Reference proteome</keyword>
<dbReference type="InterPro" id="IPR013325">
    <property type="entry name" value="RNA_pol_sigma_r2"/>
</dbReference>
<evidence type="ECO:0000256" key="4">
    <source>
        <dbReference type="ARBA" id="ARBA00023125"/>
    </source>
</evidence>
<evidence type="ECO:0000313" key="8">
    <source>
        <dbReference type="EMBL" id="RTR39226.1"/>
    </source>
</evidence>
<dbReference type="InterPro" id="IPR013249">
    <property type="entry name" value="RNA_pol_sigma70_r4_t2"/>
</dbReference>
<dbReference type="SUPFAM" id="SSF88659">
    <property type="entry name" value="Sigma3 and sigma4 domains of RNA polymerase sigma factors"/>
    <property type="match status" value="1"/>
</dbReference>
<organism evidence="8 9">
    <name type="scientific">Shewanella canadensis</name>
    <dbReference type="NCBI Taxonomy" id="271096"/>
    <lineage>
        <taxon>Bacteria</taxon>
        <taxon>Pseudomonadati</taxon>
        <taxon>Pseudomonadota</taxon>
        <taxon>Gammaproteobacteria</taxon>
        <taxon>Alteromonadales</taxon>
        <taxon>Shewanellaceae</taxon>
        <taxon>Shewanella</taxon>
    </lineage>
</organism>
<dbReference type="InterPro" id="IPR014284">
    <property type="entry name" value="RNA_pol_sigma-70_dom"/>
</dbReference>
<dbReference type="GO" id="GO:0006352">
    <property type="term" value="P:DNA-templated transcription initiation"/>
    <property type="evidence" value="ECO:0007669"/>
    <property type="project" value="InterPro"/>
</dbReference>
<dbReference type="GO" id="GO:0003677">
    <property type="term" value="F:DNA binding"/>
    <property type="evidence" value="ECO:0007669"/>
    <property type="project" value="UniProtKB-KW"/>
</dbReference>
<dbReference type="Gene3D" id="1.10.1740.10">
    <property type="match status" value="1"/>
</dbReference>
<accession>A0A3S0KAK2</accession>
<keyword evidence="3" id="KW-0731">Sigma factor</keyword>
<dbReference type="InterPro" id="IPR007627">
    <property type="entry name" value="RNA_pol_sigma70_r2"/>
</dbReference>
<evidence type="ECO:0000256" key="2">
    <source>
        <dbReference type="ARBA" id="ARBA00023015"/>
    </source>
</evidence>
<evidence type="ECO:0000313" key="9">
    <source>
        <dbReference type="Proteomes" id="UP000267448"/>
    </source>
</evidence>
<dbReference type="PANTHER" id="PTHR43133:SF8">
    <property type="entry name" value="RNA POLYMERASE SIGMA FACTOR HI_1459-RELATED"/>
    <property type="match status" value="1"/>
</dbReference>
<comment type="similarity">
    <text evidence="1">Belongs to the sigma-70 factor family. ECF subfamily.</text>
</comment>
<dbReference type="SUPFAM" id="SSF88946">
    <property type="entry name" value="Sigma2 domain of RNA polymerase sigma factors"/>
    <property type="match status" value="1"/>
</dbReference>
<dbReference type="Pfam" id="PF04542">
    <property type="entry name" value="Sigma70_r2"/>
    <property type="match status" value="1"/>
</dbReference>
<name>A0A3S0KAK2_9GAMM</name>
<keyword evidence="2" id="KW-0805">Transcription regulation</keyword>
<sequence>MSEPSLPPNENNTMPCLMEAWLEHQSPLSLWLKSQTRDDSLAQDILHDVFIRAMDQEQAFCDIRNTKAWLFRVAGNLVIDHARKQQVLPVVEGVEFEEPQSPVTDKDVIDKLAHCLPRVLNELAPQDSKLLKECDINGMSQREFATRHGLTLSATKSRLLRARLKLKQQLSHSCQVKLDENQNVCCYTPRK</sequence>
<dbReference type="InterPro" id="IPR013324">
    <property type="entry name" value="RNA_pol_sigma_r3/r4-like"/>
</dbReference>
<dbReference type="Pfam" id="PF08281">
    <property type="entry name" value="Sigma70_r4_2"/>
    <property type="match status" value="1"/>
</dbReference>
<dbReference type="EMBL" id="RXNU01000004">
    <property type="protein sequence ID" value="RTR39226.1"/>
    <property type="molecule type" value="Genomic_DNA"/>
</dbReference>
<keyword evidence="4" id="KW-0238">DNA-binding</keyword>
<evidence type="ECO:0000256" key="3">
    <source>
        <dbReference type="ARBA" id="ARBA00023082"/>
    </source>
</evidence>